<evidence type="ECO:0000259" key="2">
    <source>
        <dbReference type="Pfam" id="PF12973"/>
    </source>
</evidence>
<gene>
    <name evidence="3" type="ORF">ENE75_13905</name>
</gene>
<dbReference type="Proteomes" id="UP000288178">
    <property type="component" value="Unassembled WGS sequence"/>
</dbReference>
<dbReference type="AlphaFoldDB" id="A0A437JV50"/>
<dbReference type="InterPro" id="IPR025979">
    <property type="entry name" value="ChrR-like_cupin_dom"/>
</dbReference>
<protein>
    <submittedName>
        <fullName evidence="3">Anti-sigma factor</fullName>
    </submittedName>
</protein>
<evidence type="ECO:0000256" key="1">
    <source>
        <dbReference type="SAM" id="MobiDB-lite"/>
    </source>
</evidence>
<evidence type="ECO:0000313" key="3">
    <source>
        <dbReference type="EMBL" id="RVT51121.1"/>
    </source>
</evidence>
<dbReference type="CDD" id="cd20303">
    <property type="entry name" value="cupin_ChrR_1"/>
    <property type="match status" value="1"/>
</dbReference>
<dbReference type="Gene3D" id="2.60.120.10">
    <property type="entry name" value="Jelly Rolls"/>
    <property type="match status" value="1"/>
</dbReference>
<dbReference type="EMBL" id="SACT01000004">
    <property type="protein sequence ID" value="RVT51121.1"/>
    <property type="molecule type" value="Genomic_DNA"/>
</dbReference>
<comment type="caution">
    <text evidence="3">The sequence shown here is derived from an EMBL/GenBank/DDBJ whole genome shotgun (WGS) entry which is preliminary data.</text>
</comment>
<evidence type="ECO:0000313" key="4">
    <source>
        <dbReference type="Proteomes" id="UP000288178"/>
    </source>
</evidence>
<sequence>MLVNSDFSRRAAVCAFEHRWVPSPQPGVERVMLDRLGGERARATSLVRYAPRSIFPAHTHPGGEEILVLSGTFSDDSGHHRPGSYLRNPPGSRHQPSSADGALIFVKLWQMPADDTDTVRIDTADSTAWRLDGAHQVCVLHQTDHEQVHLLRLPSGGVLRLDTRGGAELLVIEGQPICGDIALDPLGWLRLPPGDACDLRAGDAGFMLYLKTGHLDEPTP</sequence>
<proteinExistence type="predicted"/>
<keyword evidence="4" id="KW-1185">Reference proteome</keyword>
<dbReference type="Pfam" id="PF12973">
    <property type="entry name" value="Cupin_7"/>
    <property type="match status" value="1"/>
</dbReference>
<accession>A0A437JV50</accession>
<dbReference type="OrthoDB" id="9801227at2"/>
<feature type="region of interest" description="Disordered" evidence="1">
    <location>
        <begin position="78"/>
        <end position="97"/>
    </location>
</feature>
<dbReference type="SUPFAM" id="SSF51182">
    <property type="entry name" value="RmlC-like cupins"/>
    <property type="match status" value="2"/>
</dbReference>
<feature type="domain" description="ChrR-like cupin" evidence="2">
    <location>
        <begin position="13"/>
        <end position="111"/>
    </location>
</feature>
<dbReference type="InterPro" id="IPR011051">
    <property type="entry name" value="RmlC_Cupin_sf"/>
</dbReference>
<dbReference type="InterPro" id="IPR014710">
    <property type="entry name" value="RmlC-like_jellyroll"/>
</dbReference>
<reference evidence="3 4" key="1">
    <citation type="submission" date="2019-01" db="EMBL/GenBank/DDBJ databases">
        <authorList>
            <person name="Chen W.-M."/>
        </authorList>
    </citation>
    <scope>NUCLEOTIDE SEQUENCE [LARGE SCALE GENOMIC DNA]</scope>
    <source>
        <strain evidence="3 4">ICH-3</strain>
    </source>
</reference>
<name>A0A437JV50_9BURK</name>
<dbReference type="RefSeq" id="WP_128199148.1">
    <property type="nucleotide sequence ID" value="NZ_SACT01000004.1"/>
</dbReference>
<organism evidence="3 4">
    <name type="scientific">Rubrivivax albus</name>
    <dbReference type="NCBI Taxonomy" id="2499835"/>
    <lineage>
        <taxon>Bacteria</taxon>
        <taxon>Pseudomonadati</taxon>
        <taxon>Pseudomonadota</taxon>
        <taxon>Betaproteobacteria</taxon>
        <taxon>Burkholderiales</taxon>
        <taxon>Sphaerotilaceae</taxon>
        <taxon>Rubrivivax</taxon>
    </lineage>
</organism>